<dbReference type="Gene3D" id="3.30.530.20">
    <property type="match status" value="1"/>
</dbReference>
<protein>
    <submittedName>
        <fullName evidence="3">SRPBCC family protein</fullName>
    </submittedName>
</protein>
<dbReference type="SUPFAM" id="SSF55961">
    <property type="entry name" value="Bet v1-like"/>
    <property type="match status" value="1"/>
</dbReference>
<dbReference type="RefSeq" id="WP_248204541.1">
    <property type="nucleotide sequence ID" value="NZ_JALNMH010000001.1"/>
</dbReference>
<sequence length="222" mass="24099">MRLLKGLFFLIVFLVAVFAGVGWFLPDRVEVERDIVIDRPPAEVFALLDGFGRFNEWSPWRDYDATATYEYAGPARGVGAIMRWRGDAGEGSQEIVAMEPPNSITVKLDFGTDGVATSHYLLRPAGAGTRLVWRFEFDAEGHLVSRWFNLLLDRMIGPDYERGLADLKVLAESQPAEVAPPPAEEAPQEPMEGEAAEAGEEAAAGDGAEEAPAEASTEGDAG</sequence>
<dbReference type="InterPro" id="IPR023393">
    <property type="entry name" value="START-like_dom_sf"/>
</dbReference>
<feature type="region of interest" description="Disordered" evidence="1">
    <location>
        <begin position="173"/>
        <end position="222"/>
    </location>
</feature>
<keyword evidence="2" id="KW-0812">Transmembrane</keyword>
<name>A0ABT0GCY5_9GAMM</name>
<accession>A0ABT0GCY5</accession>
<keyword evidence="4" id="KW-1185">Reference proteome</keyword>
<evidence type="ECO:0000256" key="1">
    <source>
        <dbReference type="SAM" id="MobiDB-lite"/>
    </source>
</evidence>
<gene>
    <name evidence="3" type="ORF">M0G41_01800</name>
</gene>
<keyword evidence="2" id="KW-0472">Membrane</keyword>
<dbReference type="EMBL" id="JALNMH010000001">
    <property type="protein sequence ID" value="MCK7592399.1"/>
    <property type="molecule type" value="Genomic_DNA"/>
</dbReference>
<organism evidence="3 4">
    <name type="scientific">Pseudomarimonas salicorniae</name>
    <dbReference type="NCBI Taxonomy" id="2933270"/>
    <lineage>
        <taxon>Bacteria</taxon>
        <taxon>Pseudomonadati</taxon>
        <taxon>Pseudomonadota</taxon>
        <taxon>Gammaproteobacteria</taxon>
        <taxon>Lysobacterales</taxon>
        <taxon>Lysobacteraceae</taxon>
        <taxon>Pseudomarimonas</taxon>
    </lineage>
</organism>
<proteinExistence type="predicted"/>
<evidence type="ECO:0000313" key="3">
    <source>
        <dbReference type="EMBL" id="MCK7592399.1"/>
    </source>
</evidence>
<evidence type="ECO:0000313" key="4">
    <source>
        <dbReference type="Proteomes" id="UP001431449"/>
    </source>
</evidence>
<dbReference type="CDD" id="cd07818">
    <property type="entry name" value="SRPBCC_1"/>
    <property type="match status" value="1"/>
</dbReference>
<feature type="transmembrane region" description="Helical" evidence="2">
    <location>
        <begin position="7"/>
        <end position="25"/>
    </location>
</feature>
<dbReference type="Pfam" id="PF10604">
    <property type="entry name" value="Polyketide_cyc2"/>
    <property type="match status" value="1"/>
</dbReference>
<comment type="caution">
    <text evidence="3">The sequence shown here is derived from an EMBL/GenBank/DDBJ whole genome shotgun (WGS) entry which is preliminary data.</text>
</comment>
<dbReference type="Proteomes" id="UP001431449">
    <property type="component" value="Unassembled WGS sequence"/>
</dbReference>
<evidence type="ECO:0000256" key="2">
    <source>
        <dbReference type="SAM" id="Phobius"/>
    </source>
</evidence>
<reference evidence="3" key="1">
    <citation type="submission" date="2022-04" db="EMBL/GenBank/DDBJ databases">
        <title>Lysobacter sp. CAU 1642 isolated from sea sand.</title>
        <authorList>
            <person name="Kim W."/>
        </authorList>
    </citation>
    <scope>NUCLEOTIDE SEQUENCE</scope>
    <source>
        <strain evidence="3">CAU 1642</strain>
    </source>
</reference>
<dbReference type="InterPro" id="IPR019587">
    <property type="entry name" value="Polyketide_cyclase/dehydratase"/>
</dbReference>
<keyword evidence="2" id="KW-1133">Transmembrane helix</keyword>
<feature type="compositionally biased region" description="Acidic residues" evidence="1">
    <location>
        <begin position="191"/>
        <end position="200"/>
    </location>
</feature>